<keyword evidence="7 9" id="KW-0505">Motor protein</keyword>
<dbReference type="RefSeq" id="XP_003676486.1">
    <property type="nucleotide sequence ID" value="XM_003676438.1"/>
</dbReference>
<dbReference type="EMBL" id="HE576756">
    <property type="protein sequence ID" value="CCC70125.1"/>
    <property type="molecule type" value="Genomic_DNA"/>
</dbReference>
<dbReference type="KEGG" id="ncs:NCAS_0E00550"/>
<feature type="coiled-coil region" evidence="11">
    <location>
        <begin position="453"/>
        <end position="480"/>
    </location>
</feature>
<dbReference type="GO" id="GO:0007020">
    <property type="term" value="P:microtubule nucleation"/>
    <property type="evidence" value="ECO:0007669"/>
    <property type="project" value="EnsemblFungi"/>
</dbReference>
<dbReference type="GO" id="GO:0090307">
    <property type="term" value="P:mitotic spindle assembly"/>
    <property type="evidence" value="ECO:0007669"/>
    <property type="project" value="EnsemblFungi"/>
</dbReference>
<dbReference type="InterPro" id="IPR036961">
    <property type="entry name" value="Kinesin_motor_dom_sf"/>
</dbReference>
<comment type="similarity">
    <text evidence="9 10">Belongs to the TRAFAC class myosin-kinesin ATPase superfamily. Kinesin family.</text>
</comment>
<feature type="compositionally biased region" description="Polar residues" evidence="12">
    <location>
        <begin position="1"/>
        <end position="12"/>
    </location>
</feature>
<proteinExistence type="inferred from homology"/>
<dbReference type="GO" id="GO:0051228">
    <property type="term" value="P:mitotic spindle disassembly"/>
    <property type="evidence" value="ECO:0007669"/>
    <property type="project" value="EnsemblFungi"/>
</dbReference>
<keyword evidence="15" id="KW-1185">Reference proteome</keyword>
<dbReference type="PANTHER" id="PTHR47968">
    <property type="entry name" value="CENTROMERE PROTEIN E"/>
    <property type="match status" value="1"/>
</dbReference>
<feature type="binding site" evidence="9">
    <location>
        <begin position="190"/>
        <end position="197"/>
    </location>
    <ligand>
        <name>ATP</name>
        <dbReference type="ChEBI" id="CHEBI:30616"/>
    </ligand>
</feature>
<dbReference type="PROSITE" id="PS50067">
    <property type="entry name" value="KINESIN_MOTOR_2"/>
    <property type="match status" value="1"/>
</dbReference>
<accession>G0VF60</accession>
<comment type="subcellular location">
    <subcellularLocation>
        <location evidence="1">Cytoplasm</location>
        <location evidence="1">Cytoskeleton</location>
    </subcellularLocation>
</comment>
<dbReference type="GeneID" id="96903758"/>
<evidence type="ECO:0000256" key="1">
    <source>
        <dbReference type="ARBA" id="ARBA00004245"/>
    </source>
</evidence>
<dbReference type="GO" id="GO:0030473">
    <property type="term" value="P:nuclear migration along microtubule"/>
    <property type="evidence" value="ECO:0007669"/>
    <property type="project" value="EnsemblFungi"/>
</dbReference>
<dbReference type="InterPro" id="IPR001752">
    <property type="entry name" value="Kinesin_motor_dom"/>
</dbReference>
<sequence length="784" mass="89679">MRSTMANSSHTSKTPESRKSSIMVAVRVRPFTADESTHLMSDELSLDSSSSLRVPKLGDSNLSLKSENPDAALQTKTKRQEEYLRSNATRPDGIRKIVDCVDDKMLIFDPLDTNPLHKMSENVLNSMYSRRQLSRRRQRRRGTNGNGEIKFVFDKLFDQDASQETVYQSTTSGLLDSVLDGFNGTVFAYGATGCGKTYTVSGTPEQPGIIFRVMQELFERMEDLKDTKRFELSLSYLEIYNETIRDLLKPETVPKRLIIREDGANKISVSNLSYHNPQTVQEVIDLVIKGNINRTTSPTEANEVSSRSHAVLQIHIMQTNRTADLTSEHTFATLSIIDLAGSERAAATKNRGERLYEGANINRSLLALGNCINALCLTDGGTNRSCHIPYRDSKLTRLLKFSLGGNCKTVMIVCISPSSSHYDETLNTLKYANRAKEIKTKIIRNQQSLNRHVGSYLKMITEQKREIEELRERETKMIELQLRKYKISRERIQMAQDDCIQNIIKSYSTLPKYKMAKNMKSLMLCKRRFLQMVKLEIENCISLIQNWTDHYMVFETCGQLNNQIMNKIRELEREFDSKDELELVIDHVRVTDLVRLREMENWDDSTDLIIFESRLDYISESIRNEILVNASIMTEKLFQNEILMQRCKFLSTCLANEQNLANVIQDLIKLDEEFEEFGKLLINEDYGVREEKLEYRATKNEMTAATATSSAPLKKVRWLPDTSDVDINMSVTAETDADAWDQPEPLLQDETMSMQDTPAPTPASSRKPRSLRTSLLSHRLVTDT</sequence>
<evidence type="ECO:0000256" key="9">
    <source>
        <dbReference type="PROSITE-ProRule" id="PRU00283"/>
    </source>
</evidence>
<dbReference type="PROSITE" id="PS00411">
    <property type="entry name" value="KINESIN_MOTOR_1"/>
    <property type="match status" value="1"/>
</dbReference>
<keyword evidence="4 9" id="KW-0547">Nucleotide-binding</keyword>
<feature type="domain" description="Kinesin motor" evidence="13">
    <location>
        <begin position="21"/>
        <end position="438"/>
    </location>
</feature>
<dbReference type="GO" id="GO:0032888">
    <property type="term" value="P:regulation of mitotic spindle elongation"/>
    <property type="evidence" value="ECO:0007669"/>
    <property type="project" value="EnsemblFungi"/>
</dbReference>
<evidence type="ECO:0000256" key="2">
    <source>
        <dbReference type="ARBA" id="ARBA00022490"/>
    </source>
</evidence>
<dbReference type="SMART" id="SM00129">
    <property type="entry name" value="KISc"/>
    <property type="match status" value="1"/>
</dbReference>
<dbReference type="AlphaFoldDB" id="G0VF60"/>
<dbReference type="eggNOG" id="KOG0242">
    <property type="taxonomic scope" value="Eukaryota"/>
</dbReference>
<dbReference type="Pfam" id="PF00225">
    <property type="entry name" value="Kinesin"/>
    <property type="match status" value="1"/>
</dbReference>
<dbReference type="STRING" id="1064592.G0VF60"/>
<dbReference type="OMA" id="CVDDKML"/>
<protein>
    <recommendedName>
        <fullName evidence="10">Kinesin-like protein</fullName>
    </recommendedName>
</protein>
<dbReference type="FunFam" id="3.40.850.10:FF:000090">
    <property type="entry name" value="Kinesin-like protein"/>
    <property type="match status" value="1"/>
</dbReference>
<keyword evidence="3 10" id="KW-0493">Microtubule</keyword>
<dbReference type="InterPro" id="IPR019821">
    <property type="entry name" value="Kinesin_motor_CS"/>
</dbReference>
<dbReference type="HOGENOM" id="CLU_001485_21_2_1"/>
<name>G0VF60_NAUCA</name>
<dbReference type="InParanoid" id="G0VF60"/>
<reference key="2">
    <citation type="submission" date="2011-08" db="EMBL/GenBank/DDBJ databases">
        <title>Genome sequence of Naumovozyma castellii.</title>
        <authorList>
            <person name="Gordon J.L."/>
            <person name="Armisen D."/>
            <person name="Proux-Wera E."/>
            <person name="OhEigeartaigh S.S."/>
            <person name="Byrne K.P."/>
            <person name="Wolfe K.H."/>
        </authorList>
    </citation>
    <scope>NUCLEOTIDE SEQUENCE</scope>
    <source>
        <strain>Type strain:CBS 4309</strain>
    </source>
</reference>
<organism evidence="14 15">
    <name type="scientific">Naumovozyma castellii</name>
    <name type="common">Yeast</name>
    <name type="synonym">Saccharomyces castellii</name>
    <dbReference type="NCBI Taxonomy" id="27288"/>
    <lineage>
        <taxon>Eukaryota</taxon>
        <taxon>Fungi</taxon>
        <taxon>Dikarya</taxon>
        <taxon>Ascomycota</taxon>
        <taxon>Saccharomycotina</taxon>
        <taxon>Saccharomycetes</taxon>
        <taxon>Saccharomycetales</taxon>
        <taxon>Saccharomycetaceae</taxon>
        <taxon>Naumovozyma</taxon>
    </lineage>
</organism>
<dbReference type="GO" id="GO:0070463">
    <property type="term" value="F:tubulin-dependent ATPase activity"/>
    <property type="evidence" value="ECO:0007669"/>
    <property type="project" value="EnsemblFungi"/>
</dbReference>
<dbReference type="GO" id="GO:0007079">
    <property type="term" value="P:mitotic chromosome movement towards spindle pole"/>
    <property type="evidence" value="ECO:0007669"/>
    <property type="project" value="EnsemblFungi"/>
</dbReference>
<reference evidence="14 15" key="1">
    <citation type="journal article" date="2011" name="Proc. Natl. Acad. Sci. U.S.A.">
        <title>Evolutionary erosion of yeast sex chromosomes by mating-type switching accidents.</title>
        <authorList>
            <person name="Gordon J.L."/>
            <person name="Armisen D."/>
            <person name="Proux-Wera E."/>
            <person name="Oheigeartaigh S.S."/>
            <person name="Byrne K.P."/>
            <person name="Wolfe K.H."/>
        </authorList>
    </citation>
    <scope>NUCLEOTIDE SEQUENCE [LARGE SCALE GENOMIC DNA]</scope>
    <source>
        <strain evidence="15">ATCC 76901 / BCRC 22586 / CBS 4309 / NBRC 1992 / NRRL Y-12630</strain>
    </source>
</reference>
<dbReference type="GO" id="GO:0000776">
    <property type="term" value="C:kinetochore"/>
    <property type="evidence" value="ECO:0007669"/>
    <property type="project" value="EnsemblFungi"/>
</dbReference>
<evidence type="ECO:0000256" key="12">
    <source>
        <dbReference type="SAM" id="MobiDB-lite"/>
    </source>
</evidence>
<evidence type="ECO:0000256" key="10">
    <source>
        <dbReference type="RuleBase" id="RU000394"/>
    </source>
</evidence>
<dbReference type="GO" id="GO:0000132">
    <property type="term" value="P:establishment of mitotic spindle orientation"/>
    <property type="evidence" value="ECO:0007669"/>
    <property type="project" value="EnsemblFungi"/>
</dbReference>
<dbReference type="SUPFAM" id="SSF52540">
    <property type="entry name" value="P-loop containing nucleoside triphosphate hydrolases"/>
    <property type="match status" value="1"/>
</dbReference>
<dbReference type="GO" id="GO:0031115">
    <property type="term" value="P:negative regulation of microtubule polymerization"/>
    <property type="evidence" value="ECO:0007669"/>
    <property type="project" value="EnsemblFungi"/>
</dbReference>
<evidence type="ECO:0000256" key="5">
    <source>
        <dbReference type="ARBA" id="ARBA00022840"/>
    </source>
</evidence>
<dbReference type="GO" id="GO:0005524">
    <property type="term" value="F:ATP binding"/>
    <property type="evidence" value="ECO:0007669"/>
    <property type="project" value="UniProtKB-UniRule"/>
</dbReference>
<feature type="region of interest" description="Disordered" evidence="12">
    <location>
        <begin position="57"/>
        <end position="78"/>
    </location>
</feature>
<dbReference type="GO" id="GO:0008574">
    <property type="term" value="F:plus-end-directed microtubule motor activity"/>
    <property type="evidence" value="ECO:0007669"/>
    <property type="project" value="EnsemblFungi"/>
</dbReference>
<evidence type="ECO:0000259" key="13">
    <source>
        <dbReference type="PROSITE" id="PS50067"/>
    </source>
</evidence>
<feature type="compositionally biased region" description="Low complexity" evidence="12">
    <location>
        <begin position="771"/>
        <end position="784"/>
    </location>
</feature>
<evidence type="ECO:0000313" key="14">
    <source>
        <dbReference type="EMBL" id="CCC70125.1"/>
    </source>
</evidence>
<evidence type="ECO:0000256" key="4">
    <source>
        <dbReference type="ARBA" id="ARBA00022741"/>
    </source>
</evidence>
<dbReference type="Proteomes" id="UP000001640">
    <property type="component" value="Chromosome 5"/>
</dbReference>
<keyword evidence="2" id="KW-0963">Cytoplasm</keyword>
<dbReference type="GO" id="GO:0045144">
    <property type="term" value="P:meiotic sister chromatid segregation"/>
    <property type="evidence" value="ECO:0007669"/>
    <property type="project" value="EnsemblFungi"/>
</dbReference>
<dbReference type="InterPro" id="IPR027417">
    <property type="entry name" value="P-loop_NTPase"/>
</dbReference>
<dbReference type="CDD" id="cd01370">
    <property type="entry name" value="KISc_KIP3_like"/>
    <property type="match status" value="1"/>
</dbReference>
<dbReference type="GO" id="GO:0070462">
    <property type="term" value="P:plus-end specific microtubule depolymerization"/>
    <property type="evidence" value="ECO:0007669"/>
    <property type="project" value="EnsemblFungi"/>
</dbReference>
<dbReference type="GO" id="GO:0099606">
    <property type="term" value="P:microtubule plus-end directed mitotic chromosome migration"/>
    <property type="evidence" value="ECO:0007669"/>
    <property type="project" value="EnsemblFungi"/>
</dbReference>
<dbReference type="Gene3D" id="3.40.850.10">
    <property type="entry name" value="Kinesin motor domain"/>
    <property type="match status" value="1"/>
</dbReference>
<dbReference type="GO" id="GO:0008017">
    <property type="term" value="F:microtubule binding"/>
    <property type="evidence" value="ECO:0007669"/>
    <property type="project" value="InterPro"/>
</dbReference>
<keyword evidence="8" id="KW-0206">Cytoskeleton</keyword>
<evidence type="ECO:0000256" key="7">
    <source>
        <dbReference type="ARBA" id="ARBA00023175"/>
    </source>
</evidence>
<feature type="compositionally biased region" description="Polar residues" evidence="12">
    <location>
        <begin position="750"/>
        <end position="764"/>
    </location>
</feature>
<feature type="region of interest" description="Disordered" evidence="12">
    <location>
        <begin position="733"/>
        <end position="784"/>
    </location>
</feature>
<feature type="region of interest" description="Disordered" evidence="12">
    <location>
        <begin position="1"/>
        <end position="21"/>
    </location>
</feature>
<evidence type="ECO:0000256" key="6">
    <source>
        <dbReference type="ARBA" id="ARBA00023054"/>
    </source>
</evidence>
<dbReference type="OrthoDB" id="3176171at2759"/>
<evidence type="ECO:0000256" key="3">
    <source>
        <dbReference type="ARBA" id="ARBA00022701"/>
    </source>
</evidence>
<evidence type="ECO:0000313" key="15">
    <source>
        <dbReference type="Proteomes" id="UP000001640"/>
    </source>
</evidence>
<keyword evidence="5 9" id="KW-0067">ATP-binding</keyword>
<evidence type="ECO:0000256" key="11">
    <source>
        <dbReference type="SAM" id="Coils"/>
    </source>
</evidence>
<evidence type="ECO:0000256" key="8">
    <source>
        <dbReference type="ARBA" id="ARBA00023212"/>
    </source>
</evidence>
<dbReference type="PRINTS" id="PR00380">
    <property type="entry name" value="KINESINHEAVY"/>
</dbReference>
<keyword evidence="6 11" id="KW-0175">Coiled coil</keyword>
<dbReference type="PANTHER" id="PTHR47968:SF13">
    <property type="entry name" value="KINESIN-LIKE PROTEIN KIF19 ISOFORM X1"/>
    <property type="match status" value="1"/>
</dbReference>
<dbReference type="GO" id="GO:1990023">
    <property type="term" value="C:mitotic spindle midzone"/>
    <property type="evidence" value="ECO:0007669"/>
    <property type="project" value="EnsemblFungi"/>
</dbReference>
<dbReference type="GO" id="GO:0061673">
    <property type="term" value="C:mitotic spindle astral microtubule"/>
    <property type="evidence" value="ECO:0007669"/>
    <property type="project" value="EnsemblFungi"/>
</dbReference>
<dbReference type="InterPro" id="IPR027640">
    <property type="entry name" value="Kinesin-like_fam"/>
</dbReference>
<dbReference type="FunCoup" id="G0VF60">
    <property type="interactions" value="127"/>
</dbReference>
<gene>
    <name evidence="14" type="primary">NCAS0E00550</name>
    <name evidence="14" type="ordered locus">NCAS_0E00550</name>
</gene>
<dbReference type="GO" id="GO:0005880">
    <property type="term" value="C:nuclear microtubule"/>
    <property type="evidence" value="ECO:0007669"/>
    <property type="project" value="EnsemblFungi"/>
</dbReference>
<dbReference type="GO" id="GO:0035371">
    <property type="term" value="C:microtubule plus-end"/>
    <property type="evidence" value="ECO:0007669"/>
    <property type="project" value="EnsemblFungi"/>
</dbReference>